<dbReference type="CDD" id="cd00130">
    <property type="entry name" value="PAS"/>
    <property type="match status" value="1"/>
</dbReference>
<dbReference type="SUPFAM" id="SSF47384">
    <property type="entry name" value="Homodimeric domain of signal transducing histidine kinase"/>
    <property type="match status" value="1"/>
</dbReference>
<dbReference type="PANTHER" id="PTHR43065">
    <property type="entry name" value="SENSOR HISTIDINE KINASE"/>
    <property type="match status" value="1"/>
</dbReference>
<dbReference type="RefSeq" id="WP_246914174.1">
    <property type="nucleotide sequence ID" value="NZ_JALJRB010000033.1"/>
</dbReference>
<dbReference type="Pfam" id="PF13426">
    <property type="entry name" value="PAS_9"/>
    <property type="match status" value="1"/>
</dbReference>
<organism evidence="6 7">
    <name type="scientific">Desulfatitalea alkaliphila</name>
    <dbReference type="NCBI Taxonomy" id="2929485"/>
    <lineage>
        <taxon>Bacteria</taxon>
        <taxon>Pseudomonadati</taxon>
        <taxon>Thermodesulfobacteriota</taxon>
        <taxon>Desulfobacteria</taxon>
        <taxon>Desulfobacterales</taxon>
        <taxon>Desulfosarcinaceae</taxon>
        <taxon>Desulfatitalea</taxon>
    </lineage>
</organism>
<protein>
    <recommendedName>
        <fullName evidence="2">histidine kinase</fullName>
        <ecNumber evidence="2">2.7.13.3</ecNumber>
    </recommendedName>
</protein>
<accession>A0AA41R3X9</accession>
<comment type="caution">
    <text evidence="6">The sequence shown here is derived from an EMBL/GenBank/DDBJ whole genome shotgun (WGS) entry which is preliminary data.</text>
</comment>
<keyword evidence="6" id="KW-0067">ATP-binding</keyword>
<dbReference type="Gene3D" id="3.30.565.10">
    <property type="entry name" value="Histidine kinase-like ATPase, C-terminal domain"/>
    <property type="match status" value="1"/>
</dbReference>
<dbReference type="Gene3D" id="3.30.450.20">
    <property type="entry name" value="PAS domain"/>
    <property type="match status" value="1"/>
</dbReference>
<evidence type="ECO:0000313" key="6">
    <source>
        <dbReference type="EMBL" id="MCJ8502802.1"/>
    </source>
</evidence>
<dbReference type="GO" id="GO:0005524">
    <property type="term" value="F:ATP binding"/>
    <property type="evidence" value="ECO:0007669"/>
    <property type="project" value="UniProtKB-KW"/>
</dbReference>
<dbReference type="NCBIfam" id="TIGR00229">
    <property type="entry name" value="sensory_box"/>
    <property type="match status" value="1"/>
</dbReference>
<dbReference type="InterPro" id="IPR003661">
    <property type="entry name" value="HisK_dim/P_dom"/>
</dbReference>
<dbReference type="InterPro" id="IPR035965">
    <property type="entry name" value="PAS-like_dom_sf"/>
</dbReference>
<dbReference type="Pfam" id="PF02518">
    <property type="entry name" value="HATPase_c"/>
    <property type="match status" value="1"/>
</dbReference>
<keyword evidence="7" id="KW-1185">Reference proteome</keyword>
<dbReference type="PROSITE" id="PS50109">
    <property type="entry name" value="HIS_KIN"/>
    <property type="match status" value="1"/>
</dbReference>
<dbReference type="InterPro" id="IPR004358">
    <property type="entry name" value="Sig_transdc_His_kin-like_C"/>
</dbReference>
<name>A0AA41R3X9_9BACT</name>
<evidence type="ECO:0000259" key="5">
    <source>
        <dbReference type="PROSITE" id="PS50112"/>
    </source>
</evidence>
<dbReference type="Gene3D" id="3.40.50.720">
    <property type="entry name" value="NAD(P)-binding Rossmann-like Domain"/>
    <property type="match status" value="1"/>
</dbReference>
<dbReference type="PRINTS" id="PR00344">
    <property type="entry name" value="BCTRLSENSOR"/>
</dbReference>
<evidence type="ECO:0000256" key="2">
    <source>
        <dbReference type="ARBA" id="ARBA00012438"/>
    </source>
</evidence>
<dbReference type="PROSITE" id="PS50112">
    <property type="entry name" value="PAS"/>
    <property type="match status" value="1"/>
</dbReference>
<dbReference type="InterPro" id="IPR036097">
    <property type="entry name" value="HisK_dim/P_sf"/>
</dbReference>
<keyword evidence="6" id="KW-0547">Nucleotide-binding</keyword>
<proteinExistence type="predicted"/>
<dbReference type="EC" id="2.7.13.3" evidence="2"/>
<feature type="domain" description="PAS" evidence="5">
    <location>
        <begin position="122"/>
        <end position="178"/>
    </location>
</feature>
<dbReference type="InterPro" id="IPR036291">
    <property type="entry name" value="NAD(P)-bd_dom_sf"/>
</dbReference>
<evidence type="ECO:0000313" key="7">
    <source>
        <dbReference type="Proteomes" id="UP001165427"/>
    </source>
</evidence>
<dbReference type="SUPFAM" id="SSF55785">
    <property type="entry name" value="PYP-like sensor domain (PAS domain)"/>
    <property type="match status" value="1"/>
</dbReference>
<feature type="domain" description="Histidine kinase" evidence="4">
    <location>
        <begin position="264"/>
        <end position="473"/>
    </location>
</feature>
<dbReference type="SUPFAM" id="SSF55874">
    <property type="entry name" value="ATPase domain of HSP90 chaperone/DNA topoisomerase II/histidine kinase"/>
    <property type="match status" value="1"/>
</dbReference>
<sequence length="478" mass="53805">MRIAIVGCGDRCVRLMELIAQHDFQEIDPRIIMVADLDQQAPGMVLAREKGIATTTEYGNLLQREDIDLIIELTAREEVFNDLLQRKRPEVRIISAQTIRLFWELSYLSDLHKQTRRELQDTRAKCKLILDELIQEEVMIINRDYRIADINRHLLNKLGLRREEAIGHHCYEITHHRDTPCSGENHPCPLVQTLETGKPSQTTHVHLDKENRELIYAISTYPIIENHTVTGAIEIARDITREINMQKTLMEQDKLASIGRLSAGVAHEINNPLTTILTSTMLLQEDLAEEDPAREELQTIANETLRCRKIVTSLLDFARQNKPQKSMANVNGIVTETILLTHKQAAFKDITVSSQLAPRLPDQMVDKGQLEQALINLILNAVESTPEGGAISITTAFQPSIKAVQIDVADTGKGIPQEDLDKIFEPFFTTRETGTGLGLAITHGIIQQHGGSIEVESKRGHGTRFSIYLPLNQNNDPA</sequence>
<dbReference type="Pfam" id="PF00512">
    <property type="entry name" value="HisKA"/>
    <property type="match status" value="1"/>
</dbReference>
<dbReference type="InterPro" id="IPR036890">
    <property type="entry name" value="HATPase_C_sf"/>
</dbReference>
<dbReference type="InterPro" id="IPR000014">
    <property type="entry name" value="PAS"/>
</dbReference>
<dbReference type="EMBL" id="JALJRB010000033">
    <property type="protein sequence ID" value="MCJ8502802.1"/>
    <property type="molecule type" value="Genomic_DNA"/>
</dbReference>
<dbReference type="InterPro" id="IPR005467">
    <property type="entry name" value="His_kinase_dom"/>
</dbReference>
<evidence type="ECO:0000256" key="1">
    <source>
        <dbReference type="ARBA" id="ARBA00000085"/>
    </source>
</evidence>
<dbReference type="CDD" id="cd00082">
    <property type="entry name" value="HisKA"/>
    <property type="match status" value="1"/>
</dbReference>
<dbReference type="Proteomes" id="UP001165427">
    <property type="component" value="Unassembled WGS sequence"/>
</dbReference>
<keyword evidence="3" id="KW-0597">Phosphoprotein</keyword>
<evidence type="ECO:0000256" key="3">
    <source>
        <dbReference type="ARBA" id="ARBA00022553"/>
    </source>
</evidence>
<dbReference type="PANTHER" id="PTHR43065:SF42">
    <property type="entry name" value="TWO-COMPONENT SENSOR PPRA"/>
    <property type="match status" value="1"/>
</dbReference>
<dbReference type="InterPro" id="IPR003594">
    <property type="entry name" value="HATPase_dom"/>
</dbReference>
<gene>
    <name evidence="6" type="ORF">MRX98_19655</name>
</gene>
<comment type="catalytic activity">
    <reaction evidence="1">
        <text>ATP + protein L-histidine = ADP + protein N-phospho-L-histidine.</text>
        <dbReference type="EC" id="2.7.13.3"/>
    </reaction>
</comment>
<dbReference type="Gene3D" id="1.10.287.130">
    <property type="match status" value="1"/>
</dbReference>
<dbReference type="SMART" id="SM00387">
    <property type="entry name" value="HATPase_c"/>
    <property type="match status" value="1"/>
</dbReference>
<dbReference type="GO" id="GO:0000155">
    <property type="term" value="F:phosphorelay sensor kinase activity"/>
    <property type="evidence" value="ECO:0007669"/>
    <property type="project" value="InterPro"/>
</dbReference>
<dbReference type="SUPFAM" id="SSF51735">
    <property type="entry name" value="NAD(P)-binding Rossmann-fold domains"/>
    <property type="match status" value="1"/>
</dbReference>
<reference evidence="6" key="1">
    <citation type="submission" date="2022-04" db="EMBL/GenBank/DDBJ databases">
        <title>Desulfatitalea alkaliphila sp. nov., a novel anaerobic sulfate-reducing bacterium isolated from terrestrial mud volcano, Taman Peninsula, Russia.</title>
        <authorList>
            <person name="Khomyakova M.A."/>
            <person name="Merkel A.Y."/>
            <person name="Slobodkin A.I."/>
        </authorList>
    </citation>
    <scope>NUCLEOTIDE SEQUENCE</scope>
    <source>
        <strain evidence="6">M08but</strain>
    </source>
</reference>
<evidence type="ECO:0000259" key="4">
    <source>
        <dbReference type="PROSITE" id="PS50109"/>
    </source>
</evidence>
<dbReference type="AlphaFoldDB" id="A0AA41R3X9"/>
<dbReference type="SMART" id="SM00388">
    <property type="entry name" value="HisKA"/>
    <property type="match status" value="1"/>
</dbReference>